<keyword evidence="5" id="KW-0029">Amino-acid transport</keyword>
<dbReference type="GO" id="GO:0016020">
    <property type="term" value="C:membrane"/>
    <property type="evidence" value="ECO:0007669"/>
    <property type="project" value="InterPro"/>
</dbReference>
<evidence type="ECO:0000313" key="11">
    <source>
        <dbReference type="EMBL" id="SDS56840.1"/>
    </source>
</evidence>
<dbReference type="SUPFAM" id="SSF52540">
    <property type="entry name" value="P-loop containing nucleoside triphosphate hydrolases"/>
    <property type="match status" value="1"/>
</dbReference>
<keyword evidence="6 7" id="KW-0129">CBS domain</keyword>
<dbReference type="GO" id="GO:0005524">
    <property type="term" value="F:ATP binding"/>
    <property type="evidence" value="ECO:0007669"/>
    <property type="project" value="UniProtKB-KW"/>
</dbReference>
<feature type="compositionally biased region" description="Gly residues" evidence="8">
    <location>
        <begin position="447"/>
        <end position="476"/>
    </location>
</feature>
<dbReference type="PANTHER" id="PTHR43869">
    <property type="entry name" value="GLYCINE BETAINE/PROLINE BETAINE TRANSPORT SYSTEM ATP-BINDING PROTEIN PROV"/>
    <property type="match status" value="1"/>
</dbReference>
<dbReference type="InterPro" id="IPR000644">
    <property type="entry name" value="CBS_dom"/>
</dbReference>
<dbReference type="GO" id="GO:0006970">
    <property type="term" value="P:response to osmotic stress"/>
    <property type="evidence" value="ECO:0007669"/>
    <property type="project" value="UniProtKB-ARBA"/>
</dbReference>
<dbReference type="PANTHER" id="PTHR43869:SF1">
    <property type="entry name" value="GLYCINE BETAINE_PROLINE BETAINE TRANSPORT SYSTEM ATP-BINDING PROTEIN PROV"/>
    <property type="match status" value="1"/>
</dbReference>
<dbReference type="InterPro" id="IPR003593">
    <property type="entry name" value="AAA+_ATPase"/>
</dbReference>
<evidence type="ECO:0000256" key="3">
    <source>
        <dbReference type="ARBA" id="ARBA00022741"/>
    </source>
</evidence>
<evidence type="ECO:0000256" key="8">
    <source>
        <dbReference type="SAM" id="MobiDB-lite"/>
    </source>
</evidence>
<keyword evidence="4 11" id="KW-0067">ATP-binding</keyword>
<evidence type="ECO:0000256" key="1">
    <source>
        <dbReference type="ARBA" id="ARBA00005417"/>
    </source>
</evidence>
<reference evidence="11 12" key="1">
    <citation type="submission" date="2016-10" db="EMBL/GenBank/DDBJ databases">
        <authorList>
            <person name="de Groot N.N."/>
        </authorList>
    </citation>
    <scope>NUCLEOTIDE SEQUENCE [LARGE SCALE GENOMIC DNA]</scope>
    <source>
        <strain evidence="11 12">DSM 15019</strain>
    </source>
</reference>
<keyword evidence="2" id="KW-0813">Transport</keyword>
<gene>
    <name evidence="11" type="ORF">SAMN04489809_2145</name>
</gene>
<feature type="region of interest" description="Disordered" evidence="8">
    <location>
        <begin position="433"/>
        <end position="487"/>
    </location>
</feature>
<dbReference type="InterPro" id="IPR046342">
    <property type="entry name" value="CBS_dom_sf"/>
</dbReference>
<evidence type="ECO:0000256" key="5">
    <source>
        <dbReference type="ARBA" id="ARBA00022970"/>
    </source>
</evidence>
<organism evidence="11 12">
    <name type="scientific">Microbacterium paraoxydans</name>
    <dbReference type="NCBI Taxonomy" id="199592"/>
    <lineage>
        <taxon>Bacteria</taxon>
        <taxon>Bacillati</taxon>
        <taxon>Actinomycetota</taxon>
        <taxon>Actinomycetes</taxon>
        <taxon>Micrococcales</taxon>
        <taxon>Microbacteriaceae</taxon>
        <taxon>Microbacterium</taxon>
    </lineage>
</organism>
<evidence type="ECO:0000259" key="10">
    <source>
        <dbReference type="PROSITE" id="PS51371"/>
    </source>
</evidence>
<keyword evidence="3" id="KW-0547">Nucleotide-binding</keyword>
<dbReference type="eggNOG" id="COG2905">
    <property type="taxonomic scope" value="Bacteria"/>
</dbReference>
<dbReference type="InterPro" id="IPR017871">
    <property type="entry name" value="ABC_transporter-like_CS"/>
</dbReference>
<dbReference type="Gene3D" id="3.10.580.10">
    <property type="entry name" value="CBS-domain"/>
    <property type="match status" value="1"/>
</dbReference>
<dbReference type="PROSITE" id="PS51371">
    <property type="entry name" value="CBS"/>
    <property type="match status" value="1"/>
</dbReference>
<dbReference type="eggNOG" id="COG4175">
    <property type="taxonomic scope" value="Bacteria"/>
</dbReference>
<dbReference type="Gene3D" id="3.40.50.300">
    <property type="entry name" value="P-loop containing nucleotide triphosphate hydrolases"/>
    <property type="match status" value="1"/>
</dbReference>
<dbReference type="NCBIfam" id="TIGR01186">
    <property type="entry name" value="proV"/>
    <property type="match status" value="1"/>
</dbReference>
<dbReference type="InterPro" id="IPR051921">
    <property type="entry name" value="ABC_osmolyte_uptake_ATP-bind"/>
</dbReference>
<dbReference type="GO" id="GO:0016887">
    <property type="term" value="F:ATP hydrolysis activity"/>
    <property type="evidence" value="ECO:0007669"/>
    <property type="project" value="InterPro"/>
</dbReference>
<evidence type="ECO:0000256" key="7">
    <source>
        <dbReference type="PROSITE-ProRule" id="PRU00703"/>
    </source>
</evidence>
<feature type="domain" description="CBS" evidence="10">
    <location>
        <begin position="295"/>
        <end position="354"/>
    </location>
</feature>
<evidence type="ECO:0000259" key="9">
    <source>
        <dbReference type="PROSITE" id="PS50893"/>
    </source>
</evidence>
<proteinExistence type="inferred from homology"/>
<evidence type="ECO:0000256" key="6">
    <source>
        <dbReference type="ARBA" id="ARBA00023122"/>
    </source>
</evidence>
<protein>
    <submittedName>
        <fullName evidence="11">Glycine betaine/proline transport system ATP-binding protein</fullName>
    </submittedName>
</protein>
<dbReference type="AlphaFoldDB" id="A0A1H1T9C9"/>
<dbReference type="PROSITE" id="PS00211">
    <property type="entry name" value="ABC_TRANSPORTER_1"/>
    <property type="match status" value="1"/>
</dbReference>
<dbReference type="InterPro" id="IPR003439">
    <property type="entry name" value="ABC_transporter-like_ATP-bd"/>
</dbReference>
<dbReference type="PROSITE" id="PS50893">
    <property type="entry name" value="ABC_TRANSPORTER_2"/>
    <property type="match status" value="1"/>
</dbReference>
<dbReference type="Pfam" id="PF00571">
    <property type="entry name" value="CBS"/>
    <property type="match status" value="1"/>
</dbReference>
<dbReference type="GO" id="GO:0006865">
    <property type="term" value="P:amino acid transport"/>
    <property type="evidence" value="ECO:0007669"/>
    <property type="project" value="UniProtKB-KW"/>
</dbReference>
<dbReference type="GO" id="GO:0031460">
    <property type="term" value="P:glycine betaine transport"/>
    <property type="evidence" value="ECO:0007669"/>
    <property type="project" value="InterPro"/>
</dbReference>
<comment type="similarity">
    <text evidence="1">Belongs to the ABC transporter superfamily.</text>
</comment>
<sequence length="487" mass="51835">MTEAGSATRRPSRRGNVSETALEARHLYKVFGRNPSAAVRRLKAGESRAAVADAGTAAVIDASFTVNRGEIFVIMGLSGSGKSTIIRMLNGLHDITAGTVTVGGDPITGIPAARLREIRRDRISMVFQHFALLPHRTVAANVAYPLELKGVGKAERQAKAEEILALVGLEGQGDKLPSELSGGMQQRVGIARALAADSDILLMDEAFSALDPLIRREMQEQLLELQQKLQKTIVFITHDLNEAMFLGDRIAVMRDGRIVQIGTPEDILMDPANDYVEQFVQDVDRARVLTAANVMERPRPVVAESAGPRTALRQMRDAYMSATYVVGKDRQLVGVVTDRDAVKLVRQGATRLDSIIKPVLQSVREDDVLMNLFVPAVESPLPLAVTDADGRLAGVIPRVTLLAALGPGPGATEEILLPMTPMPQAEIDAVLDDGWTAEPGPSTSSGTQGGFASGTQGGFASGTQGGFASGTQGGFASGAQVDTEEVR</sequence>
<accession>A0A1H1T9C9</accession>
<dbReference type="Pfam" id="PF00005">
    <property type="entry name" value="ABC_tran"/>
    <property type="match status" value="1"/>
</dbReference>
<dbReference type="FunFam" id="3.40.50.300:FF:000201">
    <property type="entry name" value="Glycine betaine/L-proline ABC transporter ATP-binding protein"/>
    <property type="match status" value="1"/>
</dbReference>
<feature type="domain" description="ABC transporter" evidence="9">
    <location>
        <begin position="39"/>
        <end position="280"/>
    </location>
</feature>
<dbReference type="InterPro" id="IPR027417">
    <property type="entry name" value="P-loop_NTPase"/>
</dbReference>
<dbReference type="SMART" id="SM00382">
    <property type="entry name" value="AAA"/>
    <property type="match status" value="1"/>
</dbReference>
<dbReference type="Proteomes" id="UP000182126">
    <property type="component" value="Chromosome I"/>
</dbReference>
<dbReference type="EMBL" id="LT629770">
    <property type="protein sequence ID" value="SDS56840.1"/>
    <property type="molecule type" value="Genomic_DNA"/>
</dbReference>
<evidence type="ECO:0000256" key="2">
    <source>
        <dbReference type="ARBA" id="ARBA00022448"/>
    </source>
</evidence>
<dbReference type="SUPFAM" id="SSF54631">
    <property type="entry name" value="CBS-domain pair"/>
    <property type="match status" value="1"/>
</dbReference>
<evidence type="ECO:0000313" key="12">
    <source>
        <dbReference type="Proteomes" id="UP000182126"/>
    </source>
</evidence>
<name>A0A1H1T9C9_9MICO</name>
<dbReference type="InterPro" id="IPR005892">
    <property type="entry name" value="Gly-betaine_transp_ATP-bd"/>
</dbReference>
<evidence type="ECO:0000256" key="4">
    <source>
        <dbReference type="ARBA" id="ARBA00022840"/>
    </source>
</evidence>